<evidence type="ECO:0000256" key="1">
    <source>
        <dbReference type="ARBA" id="ARBA00001163"/>
    </source>
</evidence>
<dbReference type="PANTHER" id="PTHR43466">
    <property type="entry name" value="2-OXO-4-HYDROXY-4-CARBOXY-5-UREIDOIMIDAZOLINE DECARBOXYLASE-RELATED"/>
    <property type="match status" value="1"/>
</dbReference>
<evidence type="ECO:0000256" key="6">
    <source>
        <dbReference type="ARBA" id="ARBA00023239"/>
    </source>
</evidence>
<evidence type="ECO:0000313" key="9">
    <source>
        <dbReference type="Proteomes" id="UP001062632"/>
    </source>
</evidence>
<dbReference type="Gene3D" id="1.10.3330.10">
    <property type="entry name" value="Oxo-4-hydroxy-4-carboxy-5-ureidoimidazoline decarboxylase"/>
    <property type="match status" value="1"/>
</dbReference>
<keyword evidence="4" id="KW-0659">Purine metabolism</keyword>
<comment type="catalytic activity">
    <reaction evidence="1">
        <text>5-hydroxy-2-oxo-4-ureido-2,5-dihydro-1H-imidazole-5-carboxylate + H(+) = (S)-allantoin + CO2</text>
        <dbReference type="Rhea" id="RHEA:26301"/>
        <dbReference type="ChEBI" id="CHEBI:15378"/>
        <dbReference type="ChEBI" id="CHEBI:15678"/>
        <dbReference type="ChEBI" id="CHEBI:16526"/>
        <dbReference type="ChEBI" id="CHEBI:58639"/>
        <dbReference type="EC" id="4.1.1.97"/>
    </reaction>
</comment>
<comment type="caution">
    <text evidence="8">The sequence shown here is derived from an EMBL/GenBank/DDBJ whole genome shotgun (WGS) entry which is preliminary data.</text>
</comment>
<accession>A0ABQ0QMS2</accession>
<evidence type="ECO:0000256" key="2">
    <source>
        <dbReference type="ARBA" id="ARBA00004754"/>
    </source>
</evidence>
<dbReference type="SUPFAM" id="SSF158694">
    <property type="entry name" value="UraD-Like"/>
    <property type="match status" value="1"/>
</dbReference>
<comment type="pathway">
    <text evidence="2">Purine metabolism; urate degradation; (S)-allantoin from urate: step 3/3.</text>
</comment>
<organism evidence="8 9">
    <name type="scientific">Neokomagataea thailandica NBRC 106555</name>
    <dbReference type="NCBI Taxonomy" id="1223520"/>
    <lineage>
        <taxon>Bacteria</taxon>
        <taxon>Pseudomonadati</taxon>
        <taxon>Pseudomonadota</taxon>
        <taxon>Alphaproteobacteria</taxon>
        <taxon>Acetobacterales</taxon>
        <taxon>Acetobacteraceae</taxon>
        <taxon>Neokomagataea</taxon>
    </lineage>
</organism>
<dbReference type="NCBIfam" id="TIGR03164">
    <property type="entry name" value="UHCUDC"/>
    <property type="match status" value="1"/>
</dbReference>
<dbReference type="EMBL" id="BAQC01000004">
    <property type="protein sequence ID" value="GBR50738.1"/>
    <property type="molecule type" value="Genomic_DNA"/>
</dbReference>
<dbReference type="InterPro" id="IPR036778">
    <property type="entry name" value="OHCU_decarboxylase_sf"/>
</dbReference>
<dbReference type="InterPro" id="IPR018020">
    <property type="entry name" value="OHCU_decarboxylase"/>
</dbReference>
<dbReference type="InterPro" id="IPR017580">
    <property type="entry name" value="OHCU_decarboxylase-1"/>
</dbReference>
<evidence type="ECO:0000313" key="8">
    <source>
        <dbReference type="EMBL" id="GBR50738.1"/>
    </source>
</evidence>
<gene>
    <name evidence="8" type="ORF">AA106555_0312</name>
</gene>
<evidence type="ECO:0000259" key="7">
    <source>
        <dbReference type="Pfam" id="PF09349"/>
    </source>
</evidence>
<dbReference type="PANTHER" id="PTHR43466:SF1">
    <property type="entry name" value="2-OXO-4-HYDROXY-4-CARBOXY-5-UREIDOIMIDAZOLINE DECARBOXYLASE-RELATED"/>
    <property type="match status" value="1"/>
</dbReference>
<evidence type="ECO:0000256" key="3">
    <source>
        <dbReference type="ARBA" id="ARBA00012257"/>
    </source>
</evidence>
<dbReference type="EC" id="4.1.1.97" evidence="3"/>
<keyword evidence="5" id="KW-0210">Decarboxylase</keyword>
<keyword evidence="9" id="KW-1185">Reference proteome</keyword>
<evidence type="ECO:0000256" key="5">
    <source>
        <dbReference type="ARBA" id="ARBA00022793"/>
    </source>
</evidence>
<proteinExistence type="predicted"/>
<name>A0ABQ0QMS2_9PROT</name>
<dbReference type="Proteomes" id="UP001062632">
    <property type="component" value="Unassembled WGS sequence"/>
</dbReference>
<sequence length="175" mass="19541">MDSVMGRLSLSQINGLPEKDFVEFFGGIYEHSPWVAKDVVSLRPFSSFDSLKQAFAEAVGSISEERKLLLVREHPELGQKVGVVSKLTPESAKEQGDAGLDRLSEEEFAHFNALNNAYADKFEMPFVICVRQANKDIILAEMSKRLENSPADELKTALAHIDQIASLRLQDKFLT</sequence>
<reference evidence="8 9" key="1">
    <citation type="submission" date="2013-04" db="EMBL/GenBank/DDBJ databases">
        <title>The genome sequencing project of 58 acetic acid bacteria.</title>
        <authorList>
            <person name="Okamoto-Kainuma A."/>
            <person name="Ishikawa M."/>
            <person name="Umino S."/>
            <person name="Koizumi Y."/>
            <person name="Shiwa Y."/>
            <person name="Yoshikawa H."/>
            <person name="Matsutani M."/>
            <person name="Matsushita K."/>
        </authorList>
    </citation>
    <scope>NUCLEOTIDE SEQUENCE [LARGE SCALE GENOMIC DNA]</scope>
    <source>
        <strain evidence="8 9">NBRC 106555</strain>
    </source>
</reference>
<dbReference type="Pfam" id="PF09349">
    <property type="entry name" value="OHCU_decarbox"/>
    <property type="match status" value="1"/>
</dbReference>
<keyword evidence="6" id="KW-0456">Lyase</keyword>
<protein>
    <recommendedName>
        <fullName evidence="3">2-oxo-4-hydroxy-4-carboxy-5-ureidoimidazoline decarboxylase</fullName>
        <ecNumber evidence="3">4.1.1.97</ecNumber>
    </recommendedName>
</protein>
<evidence type="ECO:0000256" key="4">
    <source>
        <dbReference type="ARBA" id="ARBA00022631"/>
    </source>
</evidence>
<feature type="domain" description="Oxo-4-hydroxy-4-carboxy-5-ureidoimidazoline decarboxylase" evidence="7">
    <location>
        <begin position="14"/>
        <end position="170"/>
    </location>
</feature>